<evidence type="ECO:0000313" key="7">
    <source>
        <dbReference type="Proteomes" id="UP000663870"/>
    </source>
</evidence>
<dbReference type="InterPro" id="IPR001084">
    <property type="entry name" value="MAP_tubulin-bd_rpt"/>
</dbReference>
<dbReference type="InterPro" id="IPR008969">
    <property type="entry name" value="CarboxyPept-like_regulatory"/>
</dbReference>
<dbReference type="GO" id="GO:0006518">
    <property type="term" value="P:peptide metabolic process"/>
    <property type="evidence" value="ECO:0007669"/>
    <property type="project" value="TreeGrafter"/>
</dbReference>
<reference evidence="6" key="1">
    <citation type="submission" date="2021-02" db="EMBL/GenBank/DDBJ databases">
        <authorList>
            <person name="Nowell W R."/>
        </authorList>
    </citation>
    <scope>NUCLEOTIDE SEQUENCE</scope>
</reference>
<evidence type="ECO:0000256" key="1">
    <source>
        <dbReference type="ARBA" id="ARBA00005988"/>
    </source>
</evidence>
<proteinExistence type="inferred from homology"/>
<dbReference type="Pfam" id="PF00418">
    <property type="entry name" value="Tubulin-binding"/>
    <property type="match status" value="1"/>
</dbReference>
<comment type="similarity">
    <text evidence="1 3">Belongs to the peptidase M14 family.</text>
</comment>
<gene>
    <name evidence="6" type="ORF">JXQ802_LOCUS14306</name>
</gene>
<feature type="active site" description="Proton donor/acceptor" evidence="3">
    <location>
        <position position="601"/>
    </location>
</feature>
<dbReference type="PRINTS" id="PR00765">
    <property type="entry name" value="CRBOXYPTASEA"/>
</dbReference>
<dbReference type="PANTHER" id="PTHR11532">
    <property type="entry name" value="PROTEASE M14 CARBOXYPEPTIDASE"/>
    <property type="match status" value="1"/>
</dbReference>
<dbReference type="SMART" id="SM00631">
    <property type="entry name" value="Zn_pept"/>
    <property type="match status" value="1"/>
</dbReference>
<dbReference type="PANTHER" id="PTHR11532:SF84">
    <property type="entry name" value="CARBOXYPEPTIDASE M"/>
    <property type="match status" value="1"/>
</dbReference>
<keyword evidence="2" id="KW-0325">Glycoprotein</keyword>
<dbReference type="Proteomes" id="UP000663870">
    <property type="component" value="Unassembled WGS sequence"/>
</dbReference>
<comment type="caution">
    <text evidence="6">The sequence shown here is derived from an EMBL/GenBank/DDBJ whole genome shotgun (WGS) entry which is preliminary data.</text>
</comment>
<dbReference type="GO" id="GO:0004181">
    <property type="term" value="F:metallocarboxypeptidase activity"/>
    <property type="evidence" value="ECO:0007669"/>
    <property type="project" value="InterPro"/>
</dbReference>
<dbReference type="SUPFAM" id="SSF49464">
    <property type="entry name" value="Carboxypeptidase regulatory domain-like"/>
    <property type="match status" value="1"/>
</dbReference>
<sequence length="1005" mass="115525">MSQSCSINKCIRISRGLCDCCQQNLCLQHLIEHNASLVSQLNPLTDEVNALGDRLKTLNIQKTIGDSREKLEQWREDCHNKIDCFFEEKCQELDQLVNEKVGQQREELNRINLKITELINAQETTRQDIDLLTFTIRRLERNMNKIEQTCFTIDTRPLIIDDTLISIEKVTEHELDLSTLSPVYKTIHRPEESSRLLTGNDRYLLVHQYPNLCLFDREMNIVKQMLWSYGKINDMCWSSTLDRFIVLGINHIYLINENTMSIDNMQTSEERLWLSCTCSDTVLFASTNEWGSSIMKFKLLPAIELIKEWKYPFTCAKDEAITDIFKIQLNFLIISILIYKNYAIDYRYHNYSEMTSILQDLAFRYPTKASLVEIGKSQGGKSLWAMALSAYAPNEHILLRPEVKYIGNMHGNEVVGLEILLYLIEYLLTSNDTQVYQLMNQSRIWIMPSMNPDGLEESIYGDCILNAGRNTLNNIDLNRNFPDYYGATLSSSIRAQETNAIISWLANISFVLSANYHGGSFVVNTPFDRFYVERISTSDDDDIYQMIAHSYINRTKQINDYCSDEHINSDYVTRGADWYEVSGGMQDYGYFNYGTIEITIEVSCCKYPQSNLLVNYWNYNRDAMIEYLLQAQRGVKGLILNENFQPIPSTQVMINNRKPVVKVTSLGEFWRILLPGTYTLKVLYKNIQIYSQEITIENSLSPLNLTIIISSATYPPYINMTSKASLTIIRNSMNSLSSIHLKIKKTAHRTNFLTSKALQQPSNASFVVSPSRGSTFITKRVHQQSLNKTSNKIKSERLPSIQRHPTQSEFRQYSTNDLTSKRTVQFLLKYNKYPVRPNKQYITKSMSTTTTKKPVPIVSNKIPSSSTTRSSSDSDRRARKLWWSPKRNEVGIRSKNDTRFKNVSAKVNSLANRDYRPGGGQISIRDQPIQWQASSKVNSFANANWTSPPPRVNVKTEKLQWNAQSKVDSMANIDYKPSGGENVAIRDEKIDVSHVTPRVDCGFVD</sequence>
<dbReference type="GO" id="GO:0016485">
    <property type="term" value="P:protein processing"/>
    <property type="evidence" value="ECO:0007669"/>
    <property type="project" value="TreeGrafter"/>
</dbReference>
<accession>A0A814H321</accession>
<dbReference type="InterPro" id="IPR000834">
    <property type="entry name" value="Peptidase_M14"/>
</dbReference>
<dbReference type="InterPro" id="IPR050753">
    <property type="entry name" value="Peptidase_M14_domain"/>
</dbReference>
<dbReference type="PROSITE" id="PS52035">
    <property type="entry name" value="PEPTIDASE_M14"/>
    <property type="match status" value="1"/>
</dbReference>
<protein>
    <recommendedName>
        <fullName evidence="5">Peptidase M14 domain-containing protein</fullName>
    </recommendedName>
</protein>
<feature type="region of interest" description="Disordered" evidence="4">
    <location>
        <begin position="854"/>
        <end position="879"/>
    </location>
</feature>
<dbReference type="GO" id="GO:0015631">
    <property type="term" value="F:tubulin binding"/>
    <property type="evidence" value="ECO:0007669"/>
    <property type="project" value="InterPro"/>
</dbReference>
<dbReference type="AlphaFoldDB" id="A0A814H321"/>
<feature type="domain" description="Peptidase M14" evidence="5">
    <location>
        <begin position="347"/>
        <end position="631"/>
    </location>
</feature>
<evidence type="ECO:0000256" key="2">
    <source>
        <dbReference type="ARBA" id="ARBA00023180"/>
    </source>
</evidence>
<evidence type="ECO:0000256" key="4">
    <source>
        <dbReference type="SAM" id="MobiDB-lite"/>
    </source>
</evidence>
<dbReference type="Gene3D" id="3.40.630.10">
    <property type="entry name" value="Zn peptidases"/>
    <property type="match status" value="1"/>
</dbReference>
<dbReference type="GO" id="GO:0005615">
    <property type="term" value="C:extracellular space"/>
    <property type="evidence" value="ECO:0007669"/>
    <property type="project" value="TreeGrafter"/>
</dbReference>
<organism evidence="6 7">
    <name type="scientific">Rotaria sordida</name>
    <dbReference type="NCBI Taxonomy" id="392033"/>
    <lineage>
        <taxon>Eukaryota</taxon>
        <taxon>Metazoa</taxon>
        <taxon>Spiralia</taxon>
        <taxon>Gnathifera</taxon>
        <taxon>Rotifera</taxon>
        <taxon>Eurotatoria</taxon>
        <taxon>Bdelloidea</taxon>
        <taxon>Philodinida</taxon>
        <taxon>Philodinidae</taxon>
        <taxon>Rotaria</taxon>
    </lineage>
</organism>
<evidence type="ECO:0000259" key="5">
    <source>
        <dbReference type="PROSITE" id="PS52035"/>
    </source>
</evidence>
<dbReference type="Gene3D" id="2.60.40.1120">
    <property type="entry name" value="Carboxypeptidase-like, regulatory domain"/>
    <property type="match status" value="1"/>
</dbReference>
<dbReference type="EMBL" id="CAJNOL010000319">
    <property type="protein sequence ID" value="CAF1003820.1"/>
    <property type="molecule type" value="Genomic_DNA"/>
</dbReference>
<evidence type="ECO:0000256" key="3">
    <source>
        <dbReference type="PROSITE-ProRule" id="PRU01379"/>
    </source>
</evidence>
<name>A0A814H321_9BILA</name>
<dbReference type="Pfam" id="PF00246">
    <property type="entry name" value="Peptidase_M14"/>
    <property type="match status" value="1"/>
</dbReference>
<dbReference type="GO" id="GO:0008270">
    <property type="term" value="F:zinc ion binding"/>
    <property type="evidence" value="ECO:0007669"/>
    <property type="project" value="InterPro"/>
</dbReference>
<evidence type="ECO:0000313" key="6">
    <source>
        <dbReference type="EMBL" id="CAF1003820.1"/>
    </source>
</evidence>
<dbReference type="SUPFAM" id="SSF53187">
    <property type="entry name" value="Zn-dependent exopeptidases"/>
    <property type="match status" value="1"/>
</dbReference>
<keyword evidence="7" id="KW-1185">Reference proteome</keyword>